<evidence type="ECO:0000313" key="1">
    <source>
        <dbReference type="EMBL" id="CAD1473895.1"/>
    </source>
</evidence>
<feature type="non-terminal residue" evidence="1">
    <location>
        <position position="1"/>
    </location>
</feature>
<evidence type="ECO:0000313" key="2">
    <source>
        <dbReference type="Proteomes" id="UP000752696"/>
    </source>
</evidence>
<keyword evidence="2" id="KW-1185">Reference proteome</keyword>
<organism evidence="1 2">
    <name type="scientific">Heterotrigona itama</name>
    <dbReference type="NCBI Taxonomy" id="395501"/>
    <lineage>
        <taxon>Eukaryota</taxon>
        <taxon>Metazoa</taxon>
        <taxon>Ecdysozoa</taxon>
        <taxon>Arthropoda</taxon>
        <taxon>Hexapoda</taxon>
        <taxon>Insecta</taxon>
        <taxon>Pterygota</taxon>
        <taxon>Neoptera</taxon>
        <taxon>Endopterygota</taxon>
        <taxon>Hymenoptera</taxon>
        <taxon>Apocrita</taxon>
        <taxon>Aculeata</taxon>
        <taxon>Apoidea</taxon>
        <taxon>Anthophila</taxon>
        <taxon>Apidae</taxon>
        <taxon>Heterotrigona</taxon>
    </lineage>
</organism>
<gene>
    <name evidence="1" type="ORF">MHI_LOCUS419966</name>
</gene>
<name>A0A6V7H3Y9_9HYME</name>
<comment type="caution">
    <text evidence="1">The sequence shown here is derived from an EMBL/GenBank/DDBJ whole genome shotgun (WGS) entry which is preliminary data.</text>
</comment>
<dbReference type="Proteomes" id="UP000752696">
    <property type="component" value="Unassembled WGS sequence"/>
</dbReference>
<reference evidence="1" key="1">
    <citation type="submission" date="2020-07" db="EMBL/GenBank/DDBJ databases">
        <authorList>
            <person name="Nazaruddin N."/>
        </authorList>
    </citation>
    <scope>NUCLEOTIDE SEQUENCE</scope>
</reference>
<accession>A0A6V7H3Y9</accession>
<dbReference type="EMBL" id="CAJDYZ010006979">
    <property type="protein sequence ID" value="CAD1473895.1"/>
    <property type="molecule type" value="Genomic_DNA"/>
</dbReference>
<protein>
    <submittedName>
        <fullName evidence="1">Uncharacterized protein</fullName>
    </submittedName>
</protein>
<dbReference type="AlphaFoldDB" id="A0A6V7H3Y9"/>
<sequence>SDFGIFIYQISLDAWIQPTKTSRQGTQTHWSAAYKESGRQRSCRGSMHVVQKLHSLIAVQPNALGANLNDRLLWGQCVEGAAINTAINRRHKSLALLPAGIDIVVAVAIGSSSDLHDRGTATDERRDTTR</sequence>
<proteinExistence type="predicted"/>